<protein>
    <recommendedName>
        <fullName evidence="6">Protein disulfide-isomerase A3</fullName>
        <ecNumber evidence="5">5.3.4.1</ecNumber>
    </recommendedName>
</protein>
<comment type="similarity">
    <text evidence="4 13">Belongs to the protein disulfide isomerase family.</text>
</comment>
<dbReference type="GO" id="GO:0005788">
    <property type="term" value="C:endoplasmic reticulum lumen"/>
    <property type="evidence" value="ECO:0007669"/>
    <property type="project" value="UniProtKB-SubCell"/>
</dbReference>
<evidence type="ECO:0000256" key="8">
    <source>
        <dbReference type="ARBA" id="ARBA00022737"/>
    </source>
</evidence>
<comment type="catalytic activity">
    <reaction evidence="1">
        <text>Catalyzes the rearrangement of -S-S- bonds in proteins.</text>
        <dbReference type="EC" id="5.3.4.1"/>
    </reaction>
</comment>
<evidence type="ECO:0000256" key="6">
    <source>
        <dbReference type="ARBA" id="ARBA00022313"/>
    </source>
</evidence>
<evidence type="ECO:0000259" key="15">
    <source>
        <dbReference type="PROSITE" id="PS51352"/>
    </source>
</evidence>
<organism evidence="16 17">
    <name type="scientific">Dissostichus mawsoni</name>
    <name type="common">Antarctic cod</name>
    <dbReference type="NCBI Taxonomy" id="36200"/>
    <lineage>
        <taxon>Eukaryota</taxon>
        <taxon>Metazoa</taxon>
        <taxon>Chordata</taxon>
        <taxon>Craniata</taxon>
        <taxon>Vertebrata</taxon>
        <taxon>Euteleostomi</taxon>
        <taxon>Actinopterygii</taxon>
        <taxon>Neopterygii</taxon>
        <taxon>Teleostei</taxon>
        <taxon>Neoteleostei</taxon>
        <taxon>Acanthomorphata</taxon>
        <taxon>Eupercaria</taxon>
        <taxon>Perciformes</taxon>
        <taxon>Notothenioidei</taxon>
        <taxon>Nototheniidae</taxon>
        <taxon>Dissostichus</taxon>
    </lineage>
</organism>
<dbReference type="InterPro" id="IPR005788">
    <property type="entry name" value="PDI_thioredoxin-like_dom"/>
</dbReference>
<dbReference type="CDD" id="cd02995">
    <property type="entry name" value="PDI_a_PDI_a'_C"/>
    <property type="match status" value="1"/>
</dbReference>
<dbReference type="PANTHER" id="PTHR18929">
    <property type="entry name" value="PROTEIN DISULFIDE ISOMERASE"/>
    <property type="match status" value="1"/>
</dbReference>
<evidence type="ECO:0000256" key="10">
    <source>
        <dbReference type="ARBA" id="ARBA00023157"/>
    </source>
</evidence>
<feature type="chain" id="PRO_5029586074" description="Protein disulfide-isomerase A3" evidence="14">
    <location>
        <begin position="17"/>
        <end position="462"/>
    </location>
</feature>
<evidence type="ECO:0000313" key="16">
    <source>
        <dbReference type="EMBL" id="KAF3855184.1"/>
    </source>
</evidence>
<evidence type="ECO:0000256" key="9">
    <source>
        <dbReference type="ARBA" id="ARBA00022824"/>
    </source>
</evidence>
<dbReference type="EMBL" id="JAAKFY010000007">
    <property type="protein sequence ID" value="KAF3855184.1"/>
    <property type="molecule type" value="Genomic_DNA"/>
</dbReference>
<comment type="caution">
    <text evidence="16">The sequence shown here is derived from an EMBL/GenBank/DDBJ whole genome shotgun (WGS) entry which is preliminary data.</text>
</comment>
<dbReference type="Pfam" id="PF13848">
    <property type="entry name" value="Thioredoxin_6"/>
    <property type="match status" value="1"/>
</dbReference>
<dbReference type="GO" id="GO:0034976">
    <property type="term" value="P:response to endoplasmic reticulum stress"/>
    <property type="evidence" value="ECO:0007669"/>
    <property type="project" value="TreeGrafter"/>
</dbReference>
<accession>A0A7J5Z052</accession>
<dbReference type="Pfam" id="PF00085">
    <property type="entry name" value="Thioredoxin"/>
    <property type="match status" value="2"/>
</dbReference>
<dbReference type="CDD" id="cd02961">
    <property type="entry name" value="PDI_a_family"/>
    <property type="match status" value="1"/>
</dbReference>
<evidence type="ECO:0000256" key="11">
    <source>
        <dbReference type="ARBA" id="ARBA00023235"/>
    </source>
</evidence>
<keyword evidence="10" id="KW-1015">Disulfide bond</keyword>
<dbReference type="GO" id="GO:0042470">
    <property type="term" value="C:melanosome"/>
    <property type="evidence" value="ECO:0007669"/>
    <property type="project" value="UniProtKB-SubCell"/>
</dbReference>
<dbReference type="CDD" id="cd03073">
    <property type="entry name" value="PDI_b'_ERp72_ERp57"/>
    <property type="match status" value="1"/>
</dbReference>
<gene>
    <name evidence="16" type="ORF">F7725_023239</name>
</gene>
<proteinExistence type="inferred from homology"/>
<sequence>MLRVLVLAALAGFIGASDVHDYTDDDFESKIGLHGLALVEFFAPWCGHCKRLAPEYEVAATRLKGNVALVKVDCTTSSNVCSKYGVSGYPTLKIFRDGEETGPYDGPRTADGIVSFLKKQGGPASVELKTEADLAKYTSDSDASVVGELLFKFQALGVILFRPPRLNNKFEDGTVLFSGDVYTSNKIKKFIQDNIFGICPHMTDDNKDQIRGKDLLVAYYEVDYEKNPKGSNYWRNRVMKVAKVFLDQGKSLNFAVASKSAFGQDVSEFGMDGSSGELPLVAIRTSKGDKYVMAEEFSRDGKALEHFLQAYFDGSLKRYLKSEPIPESNDGPVKVLVAENFDSIVNDDSKDVLIEFYAPWCGHCKTLEPKFNELGEKLGNDPNVVIAKMDATANDVPSPYEVSGFPTLYFSPAGSKMSPKKYEGGREVSDFIAYLKKEATNTLVVEEESKKKKNDDDDKIEL</sequence>
<dbReference type="InterPro" id="IPR013766">
    <property type="entry name" value="Thioredoxin_domain"/>
</dbReference>
<evidence type="ECO:0000256" key="3">
    <source>
        <dbReference type="ARBA" id="ARBA00004319"/>
    </source>
</evidence>
<dbReference type="GO" id="GO:0009986">
    <property type="term" value="C:cell surface"/>
    <property type="evidence" value="ECO:0007669"/>
    <property type="project" value="TreeGrafter"/>
</dbReference>
<keyword evidence="8" id="KW-0677">Repeat</keyword>
<evidence type="ECO:0000256" key="5">
    <source>
        <dbReference type="ARBA" id="ARBA00012723"/>
    </source>
</evidence>
<dbReference type="OrthoDB" id="427280at2759"/>
<evidence type="ECO:0000313" key="17">
    <source>
        <dbReference type="Proteomes" id="UP000518266"/>
    </source>
</evidence>
<dbReference type="PROSITE" id="PS51352">
    <property type="entry name" value="THIOREDOXIN_2"/>
    <property type="match status" value="2"/>
</dbReference>
<comment type="subcellular location">
    <subcellularLocation>
        <location evidence="3">Endoplasmic reticulum lumen</location>
    </subcellularLocation>
    <subcellularLocation>
        <location evidence="2">Melanosome</location>
    </subcellularLocation>
</comment>
<dbReference type="AlphaFoldDB" id="A0A7J5Z052"/>
<dbReference type="GO" id="GO:0003756">
    <property type="term" value="F:protein disulfide isomerase activity"/>
    <property type="evidence" value="ECO:0007669"/>
    <property type="project" value="UniProtKB-EC"/>
</dbReference>
<feature type="domain" description="Thioredoxin" evidence="15">
    <location>
        <begin position="298"/>
        <end position="440"/>
    </location>
</feature>
<dbReference type="PRINTS" id="PR00421">
    <property type="entry name" value="THIOREDOXIN"/>
</dbReference>
<dbReference type="Proteomes" id="UP000518266">
    <property type="component" value="Unassembled WGS sequence"/>
</dbReference>
<reference evidence="16 17" key="1">
    <citation type="submission" date="2020-03" db="EMBL/GenBank/DDBJ databases">
        <title>Dissostichus mawsoni Genome sequencing and assembly.</title>
        <authorList>
            <person name="Park H."/>
        </authorList>
    </citation>
    <scope>NUCLEOTIDE SEQUENCE [LARGE SCALE GENOMIC DNA]</scope>
    <source>
        <strain evidence="16">DM0001</strain>
        <tissue evidence="16">Muscle</tissue>
    </source>
</reference>
<dbReference type="InterPro" id="IPR036249">
    <property type="entry name" value="Thioredoxin-like_sf"/>
</dbReference>
<keyword evidence="7 14" id="KW-0732">Signal</keyword>
<evidence type="ECO:0000256" key="12">
    <source>
        <dbReference type="ARBA" id="ARBA00023284"/>
    </source>
</evidence>
<feature type="domain" description="Thioredoxin" evidence="15">
    <location>
        <begin position="1"/>
        <end position="122"/>
    </location>
</feature>
<keyword evidence="12" id="KW-0676">Redox-active center</keyword>
<evidence type="ECO:0000256" key="4">
    <source>
        <dbReference type="ARBA" id="ARBA00006347"/>
    </source>
</evidence>
<evidence type="ECO:0000256" key="14">
    <source>
        <dbReference type="SAM" id="SignalP"/>
    </source>
</evidence>
<evidence type="ECO:0000256" key="13">
    <source>
        <dbReference type="RuleBase" id="RU004208"/>
    </source>
</evidence>
<dbReference type="NCBIfam" id="TIGR01126">
    <property type="entry name" value="pdi_dom"/>
    <property type="match status" value="1"/>
</dbReference>
<dbReference type="FunFam" id="3.40.30.10:FF:000045">
    <property type="entry name" value="Disulfide-isomerase A3"/>
    <property type="match status" value="1"/>
</dbReference>
<name>A0A7J5Z052_DISMA</name>
<feature type="signal peptide" evidence="14">
    <location>
        <begin position="1"/>
        <end position="16"/>
    </location>
</feature>
<dbReference type="FunFam" id="3.40.30.10:FF:000054">
    <property type="entry name" value="Disulfide-isomerase A3"/>
    <property type="match status" value="1"/>
</dbReference>
<evidence type="ECO:0000256" key="1">
    <source>
        <dbReference type="ARBA" id="ARBA00001182"/>
    </source>
</evidence>
<dbReference type="Gene3D" id="3.40.30.10">
    <property type="entry name" value="Glutaredoxin"/>
    <property type="match status" value="4"/>
</dbReference>
<keyword evidence="11" id="KW-0413">Isomerase</keyword>
<dbReference type="FunFam" id="3.40.30.10:FF:000017">
    <property type="entry name" value="Protein disulfide-isomerase A4"/>
    <property type="match status" value="1"/>
</dbReference>
<dbReference type="EC" id="5.3.4.1" evidence="5"/>
<dbReference type="PROSITE" id="PS00194">
    <property type="entry name" value="THIOREDOXIN_1"/>
    <property type="match status" value="2"/>
</dbReference>
<dbReference type="GO" id="GO:0006457">
    <property type="term" value="P:protein folding"/>
    <property type="evidence" value="ECO:0007669"/>
    <property type="project" value="TreeGrafter"/>
</dbReference>
<keyword evidence="9" id="KW-0256">Endoplasmic reticulum</keyword>
<dbReference type="PANTHER" id="PTHR18929:SF60">
    <property type="entry name" value="PROTEIN DISULFIDE-ISOMERASE"/>
    <property type="match status" value="1"/>
</dbReference>
<evidence type="ECO:0000256" key="2">
    <source>
        <dbReference type="ARBA" id="ARBA00004223"/>
    </source>
</evidence>
<keyword evidence="17" id="KW-1185">Reference proteome</keyword>
<dbReference type="InterPro" id="IPR017937">
    <property type="entry name" value="Thioredoxin_CS"/>
</dbReference>
<dbReference type="SUPFAM" id="SSF52833">
    <property type="entry name" value="Thioredoxin-like"/>
    <property type="match status" value="3"/>
</dbReference>
<evidence type="ECO:0000256" key="7">
    <source>
        <dbReference type="ARBA" id="ARBA00022729"/>
    </source>
</evidence>